<evidence type="ECO:0000313" key="1">
    <source>
        <dbReference type="EMBL" id="EGW08697.1"/>
    </source>
</evidence>
<dbReference type="Proteomes" id="UP000001075">
    <property type="component" value="Unassembled WGS sequence"/>
</dbReference>
<dbReference type="PROSITE" id="PS51257">
    <property type="entry name" value="PROKAR_LIPOPROTEIN"/>
    <property type="match status" value="1"/>
</dbReference>
<accession>G3HG14</accession>
<gene>
    <name evidence="1" type="ORF">I79_009533</name>
</gene>
<evidence type="ECO:0000313" key="2">
    <source>
        <dbReference type="Proteomes" id="UP000001075"/>
    </source>
</evidence>
<name>G3HG14_CRIGR</name>
<protein>
    <submittedName>
        <fullName evidence="1">Uncharacterized protein</fullName>
    </submittedName>
</protein>
<dbReference type="InParanoid" id="G3HG14"/>
<dbReference type="AlphaFoldDB" id="G3HG14"/>
<organism evidence="1 2">
    <name type="scientific">Cricetulus griseus</name>
    <name type="common">Chinese hamster</name>
    <name type="synonym">Cricetulus barabensis griseus</name>
    <dbReference type="NCBI Taxonomy" id="10029"/>
    <lineage>
        <taxon>Eukaryota</taxon>
        <taxon>Metazoa</taxon>
        <taxon>Chordata</taxon>
        <taxon>Craniata</taxon>
        <taxon>Vertebrata</taxon>
        <taxon>Euteleostomi</taxon>
        <taxon>Mammalia</taxon>
        <taxon>Eutheria</taxon>
        <taxon>Euarchontoglires</taxon>
        <taxon>Glires</taxon>
        <taxon>Rodentia</taxon>
        <taxon>Myomorpha</taxon>
        <taxon>Muroidea</taxon>
        <taxon>Cricetidae</taxon>
        <taxon>Cricetinae</taxon>
        <taxon>Cricetulus</taxon>
    </lineage>
</organism>
<dbReference type="EMBL" id="JH000342">
    <property type="protein sequence ID" value="EGW08697.1"/>
    <property type="molecule type" value="Genomic_DNA"/>
</dbReference>
<proteinExistence type="predicted"/>
<reference evidence="2" key="1">
    <citation type="journal article" date="2011" name="Nat. Biotechnol.">
        <title>The genomic sequence of the Chinese hamster ovary (CHO)-K1 cell line.</title>
        <authorList>
            <person name="Xu X."/>
            <person name="Nagarajan H."/>
            <person name="Lewis N.E."/>
            <person name="Pan S."/>
            <person name="Cai Z."/>
            <person name="Liu X."/>
            <person name="Chen W."/>
            <person name="Xie M."/>
            <person name="Wang W."/>
            <person name="Hammond S."/>
            <person name="Andersen M.R."/>
            <person name="Neff N."/>
            <person name="Passarelli B."/>
            <person name="Koh W."/>
            <person name="Fan H.C."/>
            <person name="Wang J."/>
            <person name="Gui Y."/>
            <person name="Lee K.H."/>
            <person name="Betenbaugh M.J."/>
            <person name="Quake S.R."/>
            <person name="Famili I."/>
            <person name="Palsson B.O."/>
            <person name="Wang J."/>
        </authorList>
    </citation>
    <scope>NUCLEOTIDE SEQUENCE [LARGE SCALE GENOMIC DNA]</scope>
    <source>
        <strain evidence="2">CHO K1 cell line</strain>
    </source>
</reference>
<sequence>MKGHQGKVWMSQWSLSSACVCRSFRGLRALLVPITMPLESTQACFNFWKPCYVSVFSPKEHTTIFTAQVAAVFHNLSAREESAEDWRLIWTLLCLGVPRFHCLSNCLSACNRVRLESFAIWSLVPLSYVQFVPQV</sequence>